<evidence type="ECO:0000313" key="1">
    <source>
        <dbReference type="EMBL" id="MFC7062407.1"/>
    </source>
</evidence>
<gene>
    <name evidence="1" type="ORF">ACFQIC_11105</name>
</gene>
<accession>A0ABW2EME9</accession>
<keyword evidence="2" id="KW-1185">Reference proteome</keyword>
<organism evidence="1 2">
    <name type="scientific">Halobacillus seohaensis</name>
    <dbReference type="NCBI Taxonomy" id="447421"/>
    <lineage>
        <taxon>Bacteria</taxon>
        <taxon>Bacillati</taxon>
        <taxon>Bacillota</taxon>
        <taxon>Bacilli</taxon>
        <taxon>Bacillales</taxon>
        <taxon>Bacillaceae</taxon>
        <taxon>Halobacillus</taxon>
    </lineage>
</organism>
<dbReference type="EMBL" id="JBHSZV010000027">
    <property type="protein sequence ID" value="MFC7062407.1"/>
    <property type="molecule type" value="Genomic_DNA"/>
</dbReference>
<comment type="caution">
    <text evidence="1">The sequence shown here is derived from an EMBL/GenBank/DDBJ whole genome shotgun (WGS) entry which is preliminary data.</text>
</comment>
<protein>
    <submittedName>
        <fullName evidence="1">Uncharacterized protein</fullName>
    </submittedName>
</protein>
<proteinExistence type="predicted"/>
<sequence>MINHFNNGSGGKLRDGDIVEIHIDTLNLNGHLHFLGTEEYELNPEEGGKVLAEREQNKDIRPSEYLPDDTRLWAELQKVSGGTWRGSVYDVDRIIKVLKAGEKALEHKEYDYSENLPTY</sequence>
<name>A0ABW2EME9_9BACI</name>
<reference evidence="2" key="1">
    <citation type="journal article" date="2019" name="Int. J. Syst. Evol. Microbiol.">
        <title>The Global Catalogue of Microorganisms (GCM) 10K type strain sequencing project: providing services to taxonomists for standard genome sequencing and annotation.</title>
        <authorList>
            <consortium name="The Broad Institute Genomics Platform"/>
            <consortium name="The Broad Institute Genome Sequencing Center for Infectious Disease"/>
            <person name="Wu L."/>
            <person name="Ma J."/>
        </authorList>
    </citation>
    <scope>NUCLEOTIDE SEQUENCE [LARGE SCALE GENOMIC DNA]</scope>
    <source>
        <strain evidence="2">CGMCC 4.1621</strain>
    </source>
</reference>
<dbReference type="Proteomes" id="UP001596410">
    <property type="component" value="Unassembled WGS sequence"/>
</dbReference>
<evidence type="ECO:0000313" key="2">
    <source>
        <dbReference type="Proteomes" id="UP001596410"/>
    </source>
</evidence>
<dbReference type="RefSeq" id="WP_204709355.1">
    <property type="nucleotide sequence ID" value="NZ_JBHSZV010000027.1"/>
</dbReference>